<evidence type="ECO:0000256" key="5">
    <source>
        <dbReference type="ARBA" id="ARBA00022729"/>
    </source>
</evidence>
<evidence type="ECO:0000256" key="4">
    <source>
        <dbReference type="ARBA" id="ARBA00022692"/>
    </source>
</evidence>
<dbReference type="Pfam" id="PF00691">
    <property type="entry name" value="OmpA"/>
    <property type="match status" value="1"/>
</dbReference>
<reference evidence="13 14" key="1">
    <citation type="submission" date="2015-12" db="EMBL/GenBank/DDBJ databases">
        <title>Genome sequence of Oceanibaculum pacificum MCCC 1A02656.</title>
        <authorList>
            <person name="Lu L."/>
            <person name="Lai Q."/>
            <person name="Shao Z."/>
            <person name="Qian P."/>
        </authorList>
    </citation>
    <scope>NUCLEOTIDE SEQUENCE [LARGE SCALE GENOMIC DNA]</scope>
    <source>
        <strain evidence="13 14">MCCC 1A02656</strain>
    </source>
</reference>
<dbReference type="Proteomes" id="UP000076400">
    <property type="component" value="Unassembled WGS sequence"/>
</dbReference>
<proteinExistence type="predicted"/>
<keyword evidence="9" id="KW-0998">Cell outer membrane</keyword>
<dbReference type="InterPro" id="IPR006664">
    <property type="entry name" value="OMP_bac"/>
</dbReference>
<dbReference type="Gene3D" id="3.30.1330.60">
    <property type="entry name" value="OmpA-like domain"/>
    <property type="match status" value="1"/>
</dbReference>
<evidence type="ECO:0000313" key="14">
    <source>
        <dbReference type="Proteomes" id="UP000076400"/>
    </source>
</evidence>
<evidence type="ECO:0000256" key="6">
    <source>
        <dbReference type="ARBA" id="ARBA00023065"/>
    </source>
</evidence>
<evidence type="ECO:0000259" key="12">
    <source>
        <dbReference type="PROSITE" id="PS51123"/>
    </source>
</evidence>
<evidence type="ECO:0000313" key="13">
    <source>
        <dbReference type="EMBL" id="KZD12710.1"/>
    </source>
</evidence>
<dbReference type="InterPro" id="IPR027385">
    <property type="entry name" value="Beta-barrel_OMP"/>
</dbReference>
<sequence>MAVPSVALAQQSGPYVGFGLGGNYLEDSDISGSGVNTDAEFEWGPMGAASLGYNFGGPRLELEFSYRVNDVDQLGGGAGSGEGRAAALMLNALYDFNMGGFKPYLGVGIGGASVKYDGVGPIAGSAINDSDIVLAYQGIAGVGYALTPQLDLFADYRYFATQDPEFSGPTGSVDGEYTAHTVMVGLRYTFGAPPKPAPAPVAAPAPQPAPAPAAAPAPPPVPRNYLVFFDFDRSDLTGDARQIVKLAADNAKKGGISRLQLVGHADRSGPTAYNQRLSMRRAETVRGALVQEGLTQGQIGVEARGETDPLVPTADGVREPQNRRVEIILQ</sequence>
<organism evidence="13 14">
    <name type="scientific">Oceanibaculum pacificum</name>
    <dbReference type="NCBI Taxonomy" id="580166"/>
    <lineage>
        <taxon>Bacteria</taxon>
        <taxon>Pseudomonadati</taxon>
        <taxon>Pseudomonadota</taxon>
        <taxon>Alphaproteobacteria</taxon>
        <taxon>Rhodospirillales</taxon>
        <taxon>Oceanibaculaceae</taxon>
        <taxon>Oceanibaculum</taxon>
    </lineage>
</organism>
<name>A0A154WGQ5_9PROT</name>
<dbReference type="STRING" id="580166.AUP43_15355"/>
<evidence type="ECO:0000256" key="1">
    <source>
        <dbReference type="ARBA" id="ARBA00004571"/>
    </source>
</evidence>
<dbReference type="Pfam" id="PF13505">
    <property type="entry name" value="OMP_b-brl"/>
    <property type="match status" value="1"/>
</dbReference>
<evidence type="ECO:0000256" key="7">
    <source>
        <dbReference type="ARBA" id="ARBA00023114"/>
    </source>
</evidence>
<dbReference type="GO" id="GO:0009279">
    <property type="term" value="C:cell outer membrane"/>
    <property type="evidence" value="ECO:0007669"/>
    <property type="project" value="UniProtKB-SubCell"/>
</dbReference>
<dbReference type="PROSITE" id="PS51123">
    <property type="entry name" value="OMPA_2"/>
    <property type="match status" value="1"/>
</dbReference>
<evidence type="ECO:0000256" key="8">
    <source>
        <dbReference type="ARBA" id="ARBA00023136"/>
    </source>
</evidence>
<dbReference type="GO" id="GO:0046930">
    <property type="term" value="C:pore complex"/>
    <property type="evidence" value="ECO:0007669"/>
    <property type="project" value="UniProtKB-KW"/>
</dbReference>
<evidence type="ECO:0000256" key="2">
    <source>
        <dbReference type="ARBA" id="ARBA00022448"/>
    </source>
</evidence>
<keyword evidence="3" id="KW-1134">Transmembrane beta strand</keyword>
<dbReference type="EMBL" id="LPXN01000003">
    <property type="protein sequence ID" value="KZD12710.1"/>
    <property type="molecule type" value="Genomic_DNA"/>
</dbReference>
<keyword evidence="2" id="KW-0813">Transport</keyword>
<dbReference type="InterPro" id="IPR036737">
    <property type="entry name" value="OmpA-like_sf"/>
</dbReference>
<dbReference type="InterPro" id="IPR006665">
    <property type="entry name" value="OmpA-like"/>
</dbReference>
<dbReference type="PANTHER" id="PTHR30329">
    <property type="entry name" value="STATOR ELEMENT OF FLAGELLAR MOTOR COMPLEX"/>
    <property type="match status" value="1"/>
</dbReference>
<keyword evidence="8 10" id="KW-0472">Membrane</keyword>
<evidence type="ECO:0000256" key="11">
    <source>
        <dbReference type="SAM" id="MobiDB-lite"/>
    </source>
</evidence>
<accession>A0A154WGQ5</accession>
<dbReference type="Gene3D" id="2.40.160.20">
    <property type="match status" value="1"/>
</dbReference>
<protein>
    <recommendedName>
        <fullName evidence="12">OmpA-like domain-containing protein</fullName>
    </recommendedName>
</protein>
<dbReference type="CDD" id="cd07185">
    <property type="entry name" value="OmpA_C-like"/>
    <property type="match status" value="1"/>
</dbReference>
<evidence type="ECO:0000256" key="10">
    <source>
        <dbReference type="PROSITE-ProRule" id="PRU00473"/>
    </source>
</evidence>
<dbReference type="AlphaFoldDB" id="A0A154WGQ5"/>
<feature type="region of interest" description="Disordered" evidence="11">
    <location>
        <begin position="196"/>
        <end position="217"/>
    </location>
</feature>
<dbReference type="PANTHER" id="PTHR30329:SF21">
    <property type="entry name" value="LIPOPROTEIN YIAD-RELATED"/>
    <property type="match status" value="1"/>
</dbReference>
<keyword evidence="7" id="KW-0626">Porin</keyword>
<evidence type="ECO:0000256" key="9">
    <source>
        <dbReference type="ARBA" id="ARBA00023237"/>
    </source>
</evidence>
<keyword evidence="6" id="KW-0406">Ion transport</keyword>
<comment type="caution">
    <text evidence="13">The sequence shown here is derived from an EMBL/GenBank/DDBJ whole genome shotgun (WGS) entry which is preliminary data.</text>
</comment>
<comment type="subcellular location">
    <subcellularLocation>
        <location evidence="1">Cell outer membrane</location>
        <topology evidence="1">Multi-pass membrane protein</topology>
    </subcellularLocation>
</comment>
<keyword evidence="4" id="KW-0812">Transmembrane</keyword>
<gene>
    <name evidence="13" type="ORF">AUP43_15355</name>
</gene>
<dbReference type="InterPro" id="IPR050330">
    <property type="entry name" value="Bact_OuterMem_StrucFunc"/>
</dbReference>
<feature type="domain" description="OmpA-like" evidence="12">
    <location>
        <begin position="216"/>
        <end position="330"/>
    </location>
</feature>
<dbReference type="SUPFAM" id="SSF56925">
    <property type="entry name" value="OMPA-like"/>
    <property type="match status" value="1"/>
</dbReference>
<evidence type="ECO:0000256" key="3">
    <source>
        <dbReference type="ARBA" id="ARBA00022452"/>
    </source>
</evidence>
<keyword evidence="14" id="KW-1185">Reference proteome</keyword>
<dbReference type="GO" id="GO:0015288">
    <property type="term" value="F:porin activity"/>
    <property type="evidence" value="ECO:0007669"/>
    <property type="project" value="UniProtKB-KW"/>
</dbReference>
<dbReference type="SUPFAM" id="SSF103088">
    <property type="entry name" value="OmpA-like"/>
    <property type="match status" value="1"/>
</dbReference>
<dbReference type="PRINTS" id="PR01021">
    <property type="entry name" value="OMPADOMAIN"/>
</dbReference>
<dbReference type="InterPro" id="IPR011250">
    <property type="entry name" value="OMP/PagP_B-barrel"/>
</dbReference>
<dbReference type="GO" id="GO:0006811">
    <property type="term" value="P:monoatomic ion transport"/>
    <property type="evidence" value="ECO:0007669"/>
    <property type="project" value="UniProtKB-KW"/>
</dbReference>
<keyword evidence="5" id="KW-0732">Signal</keyword>